<keyword evidence="2" id="KW-1185">Reference proteome</keyword>
<sequence>MAKNARRGKHYQEPKRVFIKTLNHKKFSQIKGNQARKLGLLINYLTPNKLGGSLWMKRVKRSAYGKKGVAWMQGKYSLH</sequence>
<dbReference type="Proteomes" id="UP000215914">
    <property type="component" value="Chromosome 13"/>
</dbReference>
<reference evidence="2" key="1">
    <citation type="journal article" date="2017" name="Nature">
        <title>The sunflower genome provides insights into oil metabolism, flowering and Asterid evolution.</title>
        <authorList>
            <person name="Badouin H."/>
            <person name="Gouzy J."/>
            <person name="Grassa C.J."/>
            <person name="Murat F."/>
            <person name="Staton S.E."/>
            <person name="Cottret L."/>
            <person name="Lelandais-Briere C."/>
            <person name="Owens G.L."/>
            <person name="Carrere S."/>
            <person name="Mayjonade B."/>
            <person name="Legrand L."/>
            <person name="Gill N."/>
            <person name="Kane N.C."/>
            <person name="Bowers J.E."/>
            <person name="Hubner S."/>
            <person name="Bellec A."/>
            <person name="Berard A."/>
            <person name="Berges H."/>
            <person name="Blanchet N."/>
            <person name="Boniface M.C."/>
            <person name="Brunel D."/>
            <person name="Catrice O."/>
            <person name="Chaidir N."/>
            <person name="Claudel C."/>
            <person name="Donnadieu C."/>
            <person name="Faraut T."/>
            <person name="Fievet G."/>
            <person name="Helmstetter N."/>
            <person name="King M."/>
            <person name="Knapp S.J."/>
            <person name="Lai Z."/>
            <person name="Le Paslier M.C."/>
            <person name="Lippi Y."/>
            <person name="Lorenzon L."/>
            <person name="Mandel J.R."/>
            <person name="Marage G."/>
            <person name="Marchand G."/>
            <person name="Marquand E."/>
            <person name="Bret-Mestries E."/>
            <person name="Morien E."/>
            <person name="Nambeesan S."/>
            <person name="Nguyen T."/>
            <person name="Pegot-Espagnet P."/>
            <person name="Pouilly N."/>
            <person name="Raftis F."/>
            <person name="Sallet E."/>
            <person name="Schiex T."/>
            <person name="Thomas J."/>
            <person name="Vandecasteele C."/>
            <person name="Vares D."/>
            <person name="Vear F."/>
            <person name="Vautrin S."/>
            <person name="Crespi M."/>
            <person name="Mangin B."/>
            <person name="Burke J.M."/>
            <person name="Salse J."/>
            <person name="Munos S."/>
            <person name="Vincourt P."/>
            <person name="Rieseberg L.H."/>
            <person name="Langlade N.B."/>
        </authorList>
    </citation>
    <scope>NUCLEOTIDE SEQUENCE [LARGE SCALE GENOMIC DNA]</scope>
    <source>
        <strain evidence="2">cv. SF193</strain>
    </source>
</reference>
<proteinExistence type="predicted"/>
<dbReference type="InParanoid" id="A0A251SR32"/>
<protein>
    <submittedName>
        <fullName evidence="1">Uncharacterized protein</fullName>
    </submittedName>
</protein>
<dbReference type="AlphaFoldDB" id="A0A251SR32"/>
<organism evidence="1 2">
    <name type="scientific">Helianthus annuus</name>
    <name type="common">Common sunflower</name>
    <dbReference type="NCBI Taxonomy" id="4232"/>
    <lineage>
        <taxon>Eukaryota</taxon>
        <taxon>Viridiplantae</taxon>
        <taxon>Streptophyta</taxon>
        <taxon>Embryophyta</taxon>
        <taxon>Tracheophyta</taxon>
        <taxon>Spermatophyta</taxon>
        <taxon>Magnoliopsida</taxon>
        <taxon>eudicotyledons</taxon>
        <taxon>Gunneridae</taxon>
        <taxon>Pentapetalae</taxon>
        <taxon>asterids</taxon>
        <taxon>campanulids</taxon>
        <taxon>Asterales</taxon>
        <taxon>Asteraceae</taxon>
        <taxon>Asteroideae</taxon>
        <taxon>Heliantheae alliance</taxon>
        <taxon>Heliantheae</taxon>
        <taxon>Helianthus</taxon>
    </lineage>
</organism>
<name>A0A251SR32_HELAN</name>
<accession>A0A251SR32</accession>
<evidence type="ECO:0000313" key="2">
    <source>
        <dbReference type="Proteomes" id="UP000215914"/>
    </source>
</evidence>
<dbReference type="EMBL" id="CM007902">
    <property type="protein sequence ID" value="OTG01298.1"/>
    <property type="molecule type" value="Genomic_DNA"/>
</dbReference>
<evidence type="ECO:0000313" key="1">
    <source>
        <dbReference type="EMBL" id="OTG01298.1"/>
    </source>
</evidence>
<gene>
    <name evidence="1" type="ORF">HannXRQ_Chr13g0400571</name>
</gene>